<reference evidence="1" key="1">
    <citation type="journal article" date="2015" name="Nature">
        <title>Complex archaea that bridge the gap between prokaryotes and eukaryotes.</title>
        <authorList>
            <person name="Spang A."/>
            <person name="Saw J.H."/>
            <person name="Jorgensen S.L."/>
            <person name="Zaremba-Niedzwiedzka K."/>
            <person name="Martijn J."/>
            <person name="Lind A.E."/>
            <person name="van Eijk R."/>
            <person name="Schleper C."/>
            <person name="Guy L."/>
            <person name="Ettema T.J."/>
        </authorList>
    </citation>
    <scope>NUCLEOTIDE SEQUENCE</scope>
</reference>
<comment type="caution">
    <text evidence="1">The sequence shown here is derived from an EMBL/GenBank/DDBJ whole genome shotgun (WGS) entry which is preliminary data.</text>
</comment>
<accession>A0A0F9JK51</accession>
<dbReference type="AlphaFoldDB" id="A0A0F9JK51"/>
<gene>
    <name evidence="1" type="ORF">LCGC14_1747220</name>
</gene>
<proteinExistence type="predicted"/>
<organism evidence="1">
    <name type="scientific">marine sediment metagenome</name>
    <dbReference type="NCBI Taxonomy" id="412755"/>
    <lineage>
        <taxon>unclassified sequences</taxon>
        <taxon>metagenomes</taxon>
        <taxon>ecological metagenomes</taxon>
    </lineage>
</organism>
<evidence type="ECO:0000313" key="1">
    <source>
        <dbReference type="EMBL" id="KKM06121.1"/>
    </source>
</evidence>
<name>A0A0F9JK51_9ZZZZ</name>
<dbReference type="EMBL" id="LAZR01016070">
    <property type="protein sequence ID" value="KKM06121.1"/>
    <property type="molecule type" value="Genomic_DNA"/>
</dbReference>
<protein>
    <submittedName>
        <fullName evidence="1">Uncharacterized protein</fullName>
    </submittedName>
</protein>
<sequence length="63" mass="7139">MFYRGFTILKSGPEESYEIFHPKEGVLQKCGVSPSIEEAEEVIDVRLQSRDFVIDLKAQGPSH</sequence>